<dbReference type="InterPro" id="IPR021341">
    <property type="entry name" value="DUF2958"/>
</dbReference>
<dbReference type="EMBL" id="FZOC01000004">
    <property type="protein sequence ID" value="SNR99977.1"/>
    <property type="molecule type" value="Genomic_DNA"/>
</dbReference>
<reference evidence="1 2" key="1">
    <citation type="submission" date="2017-06" db="EMBL/GenBank/DDBJ databases">
        <authorList>
            <person name="Kim H.J."/>
            <person name="Triplett B.A."/>
        </authorList>
    </citation>
    <scope>NUCLEOTIDE SEQUENCE [LARGE SCALE GENOMIC DNA]</scope>
    <source>
        <strain evidence="1 2">DSM 13116</strain>
    </source>
</reference>
<sequence length="135" mass="15234">MSRMMQAVEHVKIIRPFVPQSQLSALVDGCRSPEKDFFFAKLQEYAERIQAMPKTYEQDGKGDDALVSLHYFRGGSDFYITEKDTELDQNQAFGLSSLNGGEPELGYISIAELAACNVELDLHFEPRRVREVKGA</sequence>
<protein>
    <submittedName>
        <fullName evidence="1">Uncharacterized protein</fullName>
    </submittedName>
</protein>
<name>A0A239AWJ5_9BACT</name>
<evidence type="ECO:0000313" key="1">
    <source>
        <dbReference type="EMBL" id="SNR99977.1"/>
    </source>
</evidence>
<dbReference type="RefSeq" id="WP_089274474.1">
    <property type="nucleotide sequence ID" value="NZ_FZOC01000004.1"/>
</dbReference>
<evidence type="ECO:0000313" key="2">
    <source>
        <dbReference type="Proteomes" id="UP000198324"/>
    </source>
</evidence>
<dbReference type="OrthoDB" id="5421038at2"/>
<dbReference type="Proteomes" id="UP000198324">
    <property type="component" value="Unassembled WGS sequence"/>
</dbReference>
<organism evidence="1 2">
    <name type="scientific">Humidesulfovibrio mexicanus</name>
    <dbReference type="NCBI Taxonomy" id="147047"/>
    <lineage>
        <taxon>Bacteria</taxon>
        <taxon>Pseudomonadati</taxon>
        <taxon>Thermodesulfobacteriota</taxon>
        <taxon>Desulfovibrionia</taxon>
        <taxon>Desulfovibrionales</taxon>
        <taxon>Desulfovibrionaceae</taxon>
        <taxon>Humidesulfovibrio</taxon>
    </lineage>
</organism>
<accession>A0A239AWJ5</accession>
<gene>
    <name evidence="1" type="ORF">SAMN04488503_2269</name>
</gene>
<dbReference type="AlphaFoldDB" id="A0A239AWJ5"/>
<proteinExistence type="predicted"/>
<keyword evidence="2" id="KW-1185">Reference proteome</keyword>
<dbReference type="Pfam" id="PF11171">
    <property type="entry name" value="DUF2958"/>
    <property type="match status" value="1"/>
</dbReference>